<evidence type="ECO:0000256" key="4">
    <source>
        <dbReference type="ARBA" id="ARBA00022692"/>
    </source>
</evidence>
<dbReference type="GO" id="GO:0005886">
    <property type="term" value="C:plasma membrane"/>
    <property type="evidence" value="ECO:0007669"/>
    <property type="project" value="UniProtKB-SubCell"/>
</dbReference>
<evidence type="ECO:0000256" key="2">
    <source>
        <dbReference type="ARBA" id="ARBA00022448"/>
    </source>
</evidence>
<accession>A0A212KD62</accession>
<evidence type="ECO:0000256" key="7">
    <source>
        <dbReference type="ARBA" id="ARBA00023136"/>
    </source>
</evidence>
<protein>
    <submittedName>
        <fullName evidence="10">Inner-membrane translocator</fullName>
    </submittedName>
</protein>
<keyword evidence="2" id="KW-0813">Transport</keyword>
<evidence type="ECO:0000256" key="5">
    <source>
        <dbReference type="ARBA" id="ARBA00022970"/>
    </source>
</evidence>
<name>A0A212KD62_9FIRM</name>
<keyword evidence="4 9" id="KW-0812">Transmembrane</keyword>
<feature type="transmembrane region" description="Helical" evidence="9">
    <location>
        <begin position="259"/>
        <end position="282"/>
    </location>
</feature>
<evidence type="ECO:0000313" key="10">
    <source>
        <dbReference type="EMBL" id="SBW09445.1"/>
    </source>
</evidence>
<feature type="transmembrane region" description="Helical" evidence="9">
    <location>
        <begin position="228"/>
        <end position="252"/>
    </location>
</feature>
<dbReference type="InterPro" id="IPR052157">
    <property type="entry name" value="BCAA_transport_permease"/>
</dbReference>
<keyword evidence="7 9" id="KW-0472">Membrane</keyword>
<dbReference type="AlphaFoldDB" id="A0A212KD62"/>
<comment type="similarity">
    <text evidence="8">Belongs to the binding-protein-dependent transport system permease family. LivHM subfamily.</text>
</comment>
<comment type="subcellular location">
    <subcellularLocation>
        <location evidence="1">Cell membrane</location>
        <topology evidence="1">Multi-pass membrane protein</topology>
    </subcellularLocation>
</comment>
<feature type="transmembrane region" description="Helical" evidence="9">
    <location>
        <begin position="12"/>
        <end position="34"/>
    </location>
</feature>
<reference evidence="10" key="1">
    <citation type="submission" date="2016-04" db="EMBL/GenBank/DDBJ databases">
        <authorList>
            <person name="Evans L.H."/>
            <person name="Alamgir A."/>
            <person name="Owens N."/>
            <person name="Weber N.D."/>
            <person name="Virtaneva K."/>
            <person name="Barbian K."/>
            <person name="Babar A."/>
            <person name="Rosenke K."/>
        </authorList>
    </citation>
    <scope>NUCLEOTIDE SEQUENCE</scope>
    <source>
        <strain evidence="10">86</strain>
    </source>
</reference>
<dbReference type="PANTHER" id="PTHR11795:SF450">
    <property type="entry name" value="ABC TRANSPORTER PERMEASE PROTEIN"/>
    <property type="match status" value="1"/>
</dbReference>
<dbReference type="PANTHER" id="PTHR11795">
    <property type="entry name" value="BRANCHED-CHAIN AMINO ACID TRANSPORT SYSTEM PERMEASE PROTEIN LIVH"/>
    <property type="match status" value="1"/>
</dbReference>
<feature type="transmembrane region" description="Helical" evidence="9">
    <location>
        <begin position="141"/>
        <end position="164"/>
    </location>
</feature>
<gene>
    <name evidence="10" type="ORF">KL86CLO1_12658</name>
</gene>
<evidence type="ECO:0000256" key="3">
    <source>
        <dbReference type="ARBA" id="ARBA00022475"/>
    </source>
</evidence>
<evidence type="ECO:0000256" key="9">
    <source>
        <dbReference type="SAM" id="Phobius"/>
    </source>
</evidence>
<keyword evidence="5" id="KW-0029">Amino-acid transport</keyword>
<dbReference type="InterPro" id="IPR001851">
    <property type="entry name" value="ABC_transp_permease"/>
</dbReference>
<dbReference type="CDD" id="cd06582">
    <property type="entry name" value="TM_PBP1_LivH_like"/>
    <property type="match status" value="1"/>
</dbReference>
<feature type="transmembrane region" description="Helical" evidence="9">
    <location>
        <begin position="193"/>
        <end position="216"/>
    </location>
</feature>
<feature type="transmembrane region" description="Helical" evidence="9">
    <location>
        <begin position="66"/>
        <end position="89"/>
    </location>
</feature>
<evidence type="ECO:0000256" key="8">
    <source>
        <dbReference type="ARBA" id="ARBA00037998"/>
    </source>
</evidence>
<evidence type="ECO:0000256" key="1">
    <source>
        <dbReference type="ARBA" id="ARBA00004651"/>
    </source>
</evidence>
<keyword evidence="3" id="KW-1003">Cell membrane</keyword>
<keyword evidence="6 9" id="KW-1133">Transmembrane helix</keyword>
<evidence type="ECO:0000256" key="6">
    <source>
        <dbReference type="ARBA" id="ARBA00022989"/>
    </source>
</evidence>
<dbReference type="Pfam" id="PF02653">
    <property type="entry name" value="BPD_transp_2"/>
    <property type="match status" value="1"/>
</dbReference>
<sequence>MGGRQVTTFLQLLLRSLETGSIYALASLGIILIFRTSNITHFAQGSMGMFNTFVVTVLVTKAGLPLWAAVLCGMVSAITSGFLVDFFIIRRAKKVSPVAKQIITLGLIMIFVGIAPMLFGVDPLSLPKFITSGEVGVFGASISYNGLFNITLGVVLMLILFYVLQRTKMGLAIRTTASNEPVARLMGVPTRNVTLFAWAAAACLGCLAGVMIAPATSVTVNLMDSVQVNALIACVLGGFQTFYGPVLGAYIIGIGKNMLVYYGNSVWGEQMLYLLVLVFIVFRPQGLVGKKFVKKV</sequence>
<feature type="transmembrane region" description="Helical" evidence="9">
    <location>
        <begin position="101"/>
        <end position="121"/>
    </location>
</feature>
<dbReference type="GO" id="GO:0022857">
    <property type="term" value="F:transmembrane transporter activity"/>
    <property type="evidence" value="ECO:0007669"/>
    <property type="project" value="InterPro"/>
</dbReference>
<dbReference type="EMBL" id="FLUN01000001">
    <property type="protein sequence ID" value="SBW09445.1"/>
    <property type="molecule type" value="Genomic_DNA"/>
</dbReference>
<proteinExistence type="inferred from homology"/>
<dbReference type="GO" id="GO:0006865">
    <property type="term" value="P:amino acid transport"/>
    <property type="evidence" value="ECO:0007669"/>
    <property type="project" value="UniProtKB-KW"/>
</dbReference>
<organism evidence="10">
    <name type="scientific">uncultured Eubacteriales bacterium</name>
    <dbReference type="NCBI Taxonomy" id="172733"/>
    <lineage>
        <taxon>Bacteria</taxon>
        <taxon>Bacillati</taxon>
        <taxon>Bacillota</taxon>
        <taxon>Clostridia</taxon>
        <taxon>Eubacteriales</taxon>
        <taxon>environmental samples</taxon>
    </lineage>
</organism>